<keyword evidence="1" id="KW-0472">Membrane</keyword>
<feature type="transmembrane region" description="Helical" evidence="1">
    <location>
        <begin position="47"/>
        <end position="74"/>
    </location>
</feature>
<keyword evidence="1" id="KW-0812">Transmembrane</keyword>
<dbReference type="EMBL" id="SISG01000001">
    <property type="protein sequence ID" value="TBN57442.1"/>
    <property type="molecule type" value="Genomic_DNA"/>
</dbReference>
<feature type="transmembrane region" description="Helical" evidence="1">
    <location>
        <begin position="80"/>
        <end position="101"/>
    </location>
</feature>
<proteinExistence type="predicted"/>
<dbReference type="AlphaFoldDB" id="A0A4Q9GR97"/>
<reference evidence="3" key="1">
    <citation type="submission" date="2019-02" db="EMBL/GenBank/DDBJ databases">
        <title>Glaciihabitans arcticus sp. nov., a psychrotolerant bacterium isolated from polar soil.</title>
        <authorList>
            <person name="Dahal R.H."/>
        </authorList>
    </citation>
    <scope>NUCLEOTIDE SEQUENCE [LARGE SCALE GENOMIC DNA]</scope>
    <source>
        <strain evidence="3">RP-3-7</strain>
    </source>
</reference>
<name>A0A4Q9GR97_9MICO</name>
<accession>A0A4Q9GR97</accession>
<keyword evidence="1" id="KW-1133">Transmembrane helix</keyword>
<evidence type="ECO:0000313" key="3">
    <source>
        <dbReference type="Proteomes" id="UP000294194"/>
    </source>
</evidence>
<protein>
    <submittedName>
        <fullName evidence="2">Uncharacterized protein</fullName>
    </submittedName>
</protein>
<evidence type="ECO:0000313" key="2">
    <source>
        <dbReference type="EMBL" id="TBN57442.1"/>
    </source>
</evidence>
<keyword evidence="3" id="KW-1185">Reference proteome</keyword>
<comment type="caution">
    <text evidence="2">The sequence shown here is derived from an EMBL/GenBank/DDBJ whole genome shotgun (WGS) entry which is preliminary data.</text>
</comment>
<dbReference type="Proteomes" id="UP000294194">
    <property type="component" value="Unassembled WGS sequence"/>
</dbReference>
<evidence type="ECO:0000256" key="1">
    <source>
        <dbReference type="SAM" id="Phobius"/>
    </source>
</evidence>
<organism evidence="2 3">
    <name type="scientific">Glaciihabitans arcticus</name>
    <dbReference type="NCBI Taxonomy" id="2668039"/>
    <lineage>
        <taxon>Bacteria</taxon>
        <taxon>Bacillati</taxon>
        <taxon>Actinomycetota</taxon>
        <taxon>Actinomycetes</taxon>
        <taxon>Micrococcales</taxon>
        <taxon>Microbacteriaceae</taxon>
        <taxon>Glaciihabitans</taxon>
    </lineage>
</organism>
<gene>
    <name evidence="2" type="ORF">EYE40_08585</name>
</gene>
<dbReference type="RefSeq" id="WP_130981553.1">
    <property type="nucleotide sequence ID" value="NZ_SISG01000001.1"/>
</dbReference>
<sequence length="210" mass="23319">MPQPLKPYGVFRGQKHGEWDWYVVDPAADSIDDAIARWHDSNGQKNYAALTTLIYLATIVLSTAGLTLGLGFLAWDAREAGTYILLGLIGLSLGLLAGFLLTEMLPTGARQHVADPENVMKLTRYVDEWSDSTTPHADIWNLNLEISRYLEIENLGFDAGTPEGRWATAEVGEFVRERAELQKKRVDQTAARVGFTVPKGGLHLYDETDE</sequence>